<dbReference type="AlphaFoldDB" id="Q119Z7"/>
<dbReference type="SUPFAM" id="SSF53098">
    <property type="entry name" value="Ribonuclease H-like"/>
    <property type="match status" value="1"/>
</dbReference>
<gene>
    <name evidence="2" type="ordered locus">Tery_0186</name>
</gene>
<evidence type="ECO:0000313" key="2">
    <source>
        <dbReference type="EMBL" id="ABG49677.1"/>
    </source>
</evidence>
<dbReference type="Pfam" id="PF13482">
    <property type="entry name" value="RNase_H_2"/>
    <property type="match status" value="1"/>
</dbReference>
<dbReference type="STRING" id="203124.Tery_0186"/>
<dbReference type="InterPro" id="IPR019993">
    <property type="entry name" value="RecB_nuclease_TM0106_put"/>
</dbReference>
<reference evidence="2" key="1">
    <citation type="submission" date="2006-06" db="EMBL/GenBank/DDBJ databases">
        <title>Complete sequence of Trichodesmium erythraeum IMS101.</title>
        <authorList>
            <consortium name="US DOE Joint Genome Institute"/>
            <person name="Copeland A."/>
            <person name="Lucas S."/>
            <person name="Lapidus A."/>
            <person name="Barry K."/>
            <person name="Detter J.C."/>
            <person name="Glavina del Rio T."/>
            <person name="Hammon N."/>
            <person name="Israni S."/>
            <person name="Dalin E."/>
            <person name="Tice H."/>
            <person name="Pitluck S."/>
            <person name="Kiss H."/>
            <person name="Munk A.C."/>
            <person name="Brettin T."/>
            <person name="Bruce D."/>
            <person name="Han C."/>
            <person name="Tapia R."/>
            <person name="Gilna P."/>
            <person name="Schmutz J."/>
            <person name="Larimer F."/>
            <person name="Land M."/>
            <person name="Hauser L."/>
            <person name="Kyrpides N."/>
            <person name="Kim E."/>
            <person name="Richardson P."/>
        </authorList>
    </citation>
    <scope>NUCLEOTIDE SEQUENCE [LARGE SCALE GENOMIC DNA]</scope>
    <source>
        <strain evidence="2">IMS101</strain>
    </source>
</reference>
<feature type="domain" description="YprB ribonuclease H-like" evidence="1">
    <location>
        <begin position="330"/>
        <end position="500"/>
    </location>
</feature>
<organism evidence="2">
    <name type="scientific">Trichodesmium erythraeum (strain IMS101)</name>
    <dbReference type="NCBI Taxonomy" id="203124"/>
    <lineage>
        <taxon>Bacteria</taxon>
        <taxon>Bacillati</taxon>
        <taxon>Cyanobacteriota</taxon>
        <taxon>Cyanophyceae</taxon>
        <taxon>Oscillatoriophycideae</taxon>
        <taxon>Oscillatoriales</taxon>
        <taxon>Microcoleaceae</taxon>
        <taxon>Trichodesmium</taxon>
    </lineage>
</organism>
<protein>
    <recommendedName>
        <fullName evidence="1">YprB ribonuclease H-like domain-containing protein</fullName>
    </recommendedName>
</protein>
<dbReference type="OrthoDB" id="9757917at2"/>
<name>Q119Z7_TRIEI</name>
<evidence type="ECO:0000259" key="1">
    <source>
        <dbReference type="Pfam" id="PF13482"/>
    </source>
</evidence>
<dbReference type="HOGENOM" id="CLU_044183_0_0_3"/>
<dbReference type="InterPro" id="IPR038720">
    <property type="entry name" value="YprB_RNase_H-like_dom"/>
</dbReference>
<dbReference type="EMBL" id="CP000393">
    <property type="protein sequence ID" value="ABG49677.1"/>
    <property type="molecule type" value="Genomic_DNA"/>
</dbReference>
<dbReference type="NCBIfam" id="TIGR03491">
    <property type="entry name" value="TM0106 family RecB-like putative nuclease"/>
    <property type="match status" value="1"/>
</dbReference>
<accession>Q119Z7</accession>
<sequence>MFITDSQLLSYQRCSRKVFLDVYGDFRQQESPSDFRLKLIKDSSAFRSSIVGNYNYQKPDYPQGNFIAGAKATKLLMASGVDVIYQGVLMIQKSAIESSLENQVQTDNFLSTNFVSYPDLLIKYPGSSSFGNWIYIPTDIKLSKRPKLEYQIVTTFHAQILASIQKTWPEFAYLILRNKGLYKVNLQQRIQAMQQAISELIFMLQNSLEPEVFISRQKCSLCAWYNTCHAVAKTEKHLSLLPGVTSNRYAVLKRLNLTTLESLSQTNPNDLESYPEFADGVAIEVVQQAQSVRENKVILRNEKFTKQLEIPALSITDYKLTKLVNAPVELYFDIEAQPEINLDYLHGVLVVNKRYNTEKFYVHLAENPLDEELIWHQFLDLVWKYPIAPIYHFCEYEIQTVKKLAKLYNTPTYKWKPLLKRFVDIHKIITQTITLPIESYALKNIARWLGFEWRNPEANGAQSVCWYDQWLATGDRSLLDAIIIYNEDDCYATYYVKEWLSKFLEQELGNRK</sequence>
<dbReference type="KEGG" id="ter:Tery_0186"/>
<dbReference type="RefSeq" id="WP_011610074.1">
    <property type="nucleotide sequence ID" value="NC_008312.1"/>
</dbReference>
<proteinExistence type="predicted"/>
<dbReference type="InterPro" id="IPR012337">
    <property type="entry name" value="RNaseH-like_sf"/>
</dbReference>
<dbReference type="eggNOG" id="COG2251">
    <property type="taxonomic scope" value="Bacteria"/>
</dbReference>